<proteinExistence type="inferred from homology"/>
<dbReference type="InterPro" id="IPR002053">
    <property type="entry name" value="Glyco_hydro_25"/>
</dbReference>
<organism evidence="3 4">
    <name type="scientific">Luteolibacter luteus</name>
    <dbReference type="NCBI Taxonomy" id="2728835"/>
    <lineage>
        <taxon>Bacteria</taxon>
        <taxon>Pseudomonadati</taxon>
        <taxon>Verrucomicrobiota</taxon>
        <taxon>Verrucomicrobiia</taxon>
        <taxon>Verrucomicrobiales</taxon>
        <taxon>Verrucomicrobiaceae</taxon>
        <taxon>Luteolibacter</taxon>
    </lineage>
</organism>
<dbReference type="GO" id="GO:0003796">
    <property type="term" value="F:lysozyme activity"/>
    <property type="evidence" value="ECO:0007669"/>
    <property type="project" value="InterPro"/>
</dbReference>
<gene>
    <name evidence="3" type="ORF">HHL09_21875</name>
</gene>
<evidence type="ECO:0000256" key="1">
    <source>
        <dbReference type="ARBA" id="ARBA00010646"/>
    </source>
</evidence>
<reference evidence="3 4" key="1">
    <citation type="submission" date="2020-04" db="EMBL/GenBank/DDBJ databases">
        <title>Luteolibacter sp. G-1-1-1 isolated from soil.</title>
        <authorList>
            <person name="Dahal R.H."/>
        </authorList>
    </citation>
    <scope>NUCLEOTIDE SEQUENCE [LARGE SCALE GENOMIC DNA]</scope>
    <source>
        <strain evidence="3 4">G-1-1-1</strain>
    </source>
</reference>
<dbReference type="SUPFAM" id="SSF51445">
    <property type="entry name" value="(Trans)glycosidases"/>
    <property type="match status" value="1"/>
</dbReference>
<keyword evidence="4" id="KW-1185">Reference proteome</keyword>
<dbReference type="InterPro" id="IPR017853">
    <property type="entry name" value="GH"/>
</dbReference>
<keyword evidence="2" id="KW-0732">Signal</keyword>
<dbReference type="EMBL" id="CP051774">
    <property type="protein sequence ID" value="QJE98316.1"/>
    <property type="molecule type" value="Genomic_DNA"/>
</dbReference>
<evidence type="ECO:0008006" key="5">
    <source>
        <dbReference type="Google" id="ProtNLM"/>
    </source>
</evidence>
<dbReference type="Pfam" id="PF01183">
    <property type="entry name" value="Glyco_hydro_25"/>
    <property type="match status" value="1"/>
</dbReference>
<dbReference type="GO" id="GO:0009253">
    <property type="term" value="P:peptidoglycan catabolic process"/>
    <property type="evidence" value="ECO:0007669"/>
    <property type="project" value="InterPro"/>
</dbReference>
<feature type="chain" id="PRO_5032917933" description="Lysozyme" evidence="2">
    <location>
        <begin position="19"/>
        <end position="289"/>
    </location>
</feature>
<evidence type="ECO:0000313" key="3">
    <source>
        <dbReference type="EMBL" id="QJE98316.1"/>
    </source>
</evidence>
<sequence length="289" mass="32221">MMKVHTLLALSLVLSSCGGGGFGGTSVSDSPAVLNVSGWDPKERQRGGSSYSQHDVSALRRNGAQGLIARSAKGPLLDDKFPAFLKSADRQGMLLGAYHFVTMDQDPAYQADSFVDRVRAVARSQGISQRKILLVGDFDTKSSPDRLVKFIRRVEQRTGVTPVTYLENSDALRSSLSNAAPEQKSIIRRSPYWIALYSPAGTERTMFSNRPLTPDGLMEKYGIWDQWAMWQYGGVVWQGGRSNAKHYNTPAWGSPRYFGDLAHPMERNVFKGDNGDLQAFWNRHGWAWW</sequence>
<dbReference type="AlphaFoldDB" id="A0A858RLS0"/>
<feature type="signal peptide" evidence="2">
    <location>
        <begin position="1"/>
        <end position="18"/>
    </location>
</feature>
<dbReference type="Proteomes" id="UP000501812">
    <property type="component" value="Chromosome"/>
</dbReference>
<dbReference type="PROSITE" id="PS51257">
    <property type="entry name" value="PROKAR_LIPOPROTEIN"/>
    <property type="match status" value="1"/>
</dbReference>
<dbReference type="GO" id="GO:0016998">
    <property type="term" value="P:cell wall macromolecule catabolic process"/>
    <property type="evidence" value="ECO:0007669"/>
    <property type="project" value="InterPro"/>
</dbReference>
<comment type="similarity">
    <text evidence="1">Belongs to the glycosyl hydrolase 25 family.</text>
</comment>
<name>A0A858RLS0_9BACT</name>
<accession>A0A858RLS0</accession>
<dbReference type="Gene3D" id="3.20.20.80">
    <property type="entry name" value="Glycosidases"/>
    <property type="match status" value="1"/>
</dbReference>
<dbReference type="PROSITE" id="PS51904">
    <property type="entry name" value="GLYCOSYL_HYDROL_F25_2"/>
    <property type="match status" value="1"/>
</dbReference>
<dbReference type="RefSeq" id="WP_169456775.1">
    <property type="nucleotide sequence ID" value="NZ_CP051774.1"/>
</dbReference>
<evidence type="ECO:0000313" key="4">
    <source>
        <dbReference type="Proteomes" id="UP000501812"/>
    </source>
</evidence>
<evidence type="ECO:0000256" key="2">
    <source>
        <dbReference type="SAM" id="SignalP"/>
    </source>
</evidence>
<protein>
    <recommendedName>
        <fullName evidence="5">Lysozyme</fullName>
    </recommendedName>
</protein>
<dbReference type="KEGG" id="luo:HHL09_21875"/>